<dbReference type="EMBL" id="DF977454">
    <property type="protein sequence ID" value="GAP89070.2"/>
    <property type="molecule type" value="Genomic_DNA"/>
</dbReference>
<organism evidence="3">
    <name type="scientific">Rosellinia necatrix</name>
    <name type="common">White root-rot fungus</name>
    <dbReference type="NCBI Taxonomy" id="77044"/>
    <lineage>
        <taxon>Eukaryota</taxon>
        <taxon>Fungi</taxon>
        <taxon>Dikarya</taxon>
        <taxon>Ascomycota</taxon>
        <taxon>Pezizomycotina</taxon>
        <taxon>Sordariomycetes</taxon>
        <taxon>Xylariomycetidae</taxon>
        <taxon>Xylariales</taxon>
        <taxon>Xylariaceae</taxon>
        <taxon>Rosellinia</taxon>
    </lineage>
</organism>
<proteinExistence type="predicted"/>
<feature type="region of interest" description="Disordered" evidence="1">
    <location>
        <begin position="104"/>
        <end position="240"/>
    </location>
</feature>
<feature type="region of interest" description="Disordered" evidence="1">
    <location>
        <begin position="257"/>
        <end position="277"/>
    </location>
</feature>
<dbReference type="Proteomes" id="UP000054516">
    <property type="component" value="Unassembled WGS sequence"/>
</dbReference>
<dbReference type="OrthoDB" id="5427732at2759"/>
<accession>A0A1W2TLA3</accession>
<gene>
    <name evidence="3" type="ORF">SAMD00023353_0902790</name>
</gene>
<dbReference type="AlphaFoldDB" id="A0A1W2TLA3"/>
<feature type="compositionally biased region" description="Low complexity" evidence="1">
    <location>
        <begin position="216"/>
        <end position="232"/>
    </location>
</feature>
<dbReference type="OMA" id="SWVEIRP"/>
<feature type="signal peptide" evidence="2">
    <location>
        <begin position="1"/>
        <end position="17"/>
    </location>
</feature>
<evidence type="ECO:0000256" key="1">
    <source>
        <dbReference type="SAM" id="MobiDB-lite"/>
    </source>
</evidence>
<name>A0A1W2TLA3_ROSNE</name>
<dbReference type="STRING" id="77044.A0A1W2TLA3"/>
<feature type="chain" id="PRO_5012235780" evidence="2">
    <location>
        <begin position="18"/>
        <end position="304"/>
    </location>
</feature>
<evidence type="ECO:0000313" key="4">
    <source>
        <dbReference type="Proteomes" id="UP000054516"/>
    </source>
</evidence>
<feature type="compositionally biased region" description="Polar residues" evidence="1">
    <location>
        <begin position="265"/>
        <end position="277"/>
    </location>
</feature>
<keyword evidence="2" id="KW-0732">Signal</keyword>
<keyword evidence="4" id="KW-1185">Reference proteome</keyword>
<sequence>MRSLLVTFFVYASFTFALTGAASLQARSWQEGSLGAESVNEVVNQNQGQPETAFSRLLNAVSPRALNQLLKDGVFGSDRRAVEEVNVEDTKIVSRIIHLAIRQGSSSNDTTTSDPPTSAKSTTSETSSTTSTEEPTTSAEPMPTETTTSEDPTTSSEPPSTTTMTTTTTSKPTSISTPPAETSKSTETTKTTETKETPKPTPSSSTPTSDTGNADPPQTSVTPAPTVATPTSKTSIFTSTRPDGAVTTVTEVAIVTPGASEGDNNDSTPTSAVGNLQTGPAARIVGGQGLERLFGLFIGAMMLI</sequence>
<evidence type="ECO:0000313" key="3">
    <source>
        <dbReference type="EMBL" id="GAP89070.2"/>
    </source>
</evidence>
<feature type="compositionally biased region" description="Low complexity" evidence="1">
    <location>
        <begin position="105"/>
        <end position="189"/>
    </location>
</feature>
<protein>
    <submittedName>
        <fullName evidence="3">Uncharacterized protein</fullName>
    </submittedName>
</protein>
<evidence type="ECO:0000256" key="2">
    <source>
        <dbReference type="SAM" id="SignalP"/>
    </source>
</evidence>
<reference evidence="3" key="1">
    <citation type="submission" date="2016-03" db="EMBL/GenBank/DDBJ databases">
        <title>Draft genome sequence of Rosellinia necatrix.</title>
        <authorList>
            <person name="Kanematsu S."/>
        </authorList>
    </citation>
    <scope>NUCLEOTIDE SEQUENCE [LARGE SCALE GENOMIC DNA]</scope>
    <source>
        <strain evidence="3">W97</strain>
    </source>
</reference>